<feature type="compositionally biased region" description="Basic and acidic residues" evidence="1">
    <location>
        <begin position="61"/>
        <end position="70"/>
    </location>
</feature>
<dbReference type="CDD" id="cd02966">
    <property type="entry name" value="TlpA_like_family"/>
    <property type="match status" value="1"/>
</dbReference>
<feature type="domain" description="Thioredoxin" evidence="3">
    <location>
        <begin position="90"/>
        <end position="245"/>
    </location>
</feature>
<feature type="signal peptide" evidence="2">
    <location>
        <begin position="1"/>
        <end position="26"/>
    </location>
</feature>
<keyword evidence="2" id="KW-0732">Signal</keyword>
<dbReference type="InterPro" id="IPR013766">
    <property type="entry name" value="Thioredoxin_domain"/>
</dbReference>
<dbReference type="SUPFAM" id="SSF52833">
    <property type="entry name" value="Thioredoxin-like"/>
    <property type="match status" value="1"/>
</dbReference>
<dbReference type="Proteomes" id="UP000236394">
    <property type="component" value="Unassembled WGS sequence"/>
</dbReference>
<dbReference type="EMBL" id="NBZD01000003">
    <property type="protein sequence ID" value="PNH18367.1"/>
    <property type="molecule type" value="Genomic_DNA"/>
</dbReference>
<dbReference type="InterPro" id="IPR050553">
    <property type="entry name" value="Thioredoxin_ResA/DsbE_sf"/>
</dbReference>
<organism evidence="4 5">
    <name type="scientific">Mageeibacillus indolicus</name>
    <dbReference type="NCBI Taxonomy" id="884684"/>
    <lineage>
        <taxon>Bacteria</taxon>
        <taxon>Bacillati</taxon>
        <taxon>Bacillota</taxon>
        <taxon>Clostridia</taxon>
        <taxon>Eubacteriales</taxon>
        <taxon>Oscillospiraceae</taxon>
        <taxon>Mageeibacillus</taxon>
    </lineage>
</organism>
<feature type="region of interest" description="Disordered" evidence="1">
    <location>
        <begin position="43"/>
        <end position="88"/>
    </location>
</feature>
<dbReference type="GO" id="GO:0016209">
    <property type="term" value="F:antioxidant activity"/>
    <property type="evidence" value="ECO:0007669"/>
    <property type="project" value="InterPro"/>
</dbReference>
<dbReference type="Pfam" id="PF00578">
    <property type="entry name" value="AhpC-TSA"/>
    <property type="match status" value="1"/>
</dbReference>
<dbReference type="PANTHER" id="PTHR42852">
    <property type="entry name" value="THIOL:DISULFIDE INTERCHANGE PROTEIN DSBE"/>
    <property type="match status" value="1"/>
</dbReference>
<feature type="compositionally biased region" description="Low complexity" evidence="1">
    <location>
        <begin position="43"/>
        <end position="60"/>
    </location>
</feature>
<evidence type="ECO:0000256" key="2">
    <source>
        <dbReference type="SAM" id="SignalP"/>
    </source>
</evidence>
<dbReference type="GO" id="GO:0016491">
    <property type="term" value="F:oxidoreductase activity"/>
    <property type="evidence" value="ECO:0007669"/>
    <property type="project" value="InterPro"/>
</dbReference>
<evidence type="ECO:0000313" key="5">
    <source>
        <dbReference type="Proteomes" id="UP000236394"/>
    </source>
</evidence>
<evidence type="ECO:0000313" key="4">
    <source>
        <dbReference type="EMBL" id="PNH18367.1"/>
    </source>
</evidence>
<dbReference type="PROSITE" id="PS51352">
    <property type="entry name" value="THIOREDOXIN_2"/>
    <property type="match status" value="1"/>
</dbReference>
<gene>
    <name evidence="4" type="ORF">B7R76_05855</name>
</gene>
<reference evidence="5" key="1">
    <citation type="submission" date="2017-04" db="EMBL/GenBank/DDBJ databases">
        <authorList>
            <person name="Bumgarner R.E."/>
            <person name="Fredricks D.N."/>
            <person name="Srinivasan S."/>
        </authorList>
    </citation>
    <scope>NUCLEOTIDE SEQUENCE [LARGE SCALE GENOMIC DNA]</scope>
    <source>
        <strain evidence="5">KA00405</strain>
    </source>
</reference>
<evidence type="ECO:0000259" key="3">
    <source>
        <dbReference type="PROSITE" id="PS51352"/>
    </source>
</evidence>
<feature type="chain" id="PRO_5014453722" description="Thioredoxin domain-containing protein" evidence="2">
    <location>
        <begin position="27"/>
        <end position="247"/>
    </location>
</feature>
<comment type="caution">
    <text evidence="4">The sequence shown here is derived from an EMBL/GenBank/DDBJ whole genome shotgun (WGS) entry which is preliminary data.</text>
</comment>
<protein>
    <recommendedName>
        <fullName evidence="3">Thioredoxin domain-containing protein</fullName>
    </recommendedName>
</protein>
<name>A0A2J8B0S2_9FIRM</name>
<dbReference type="Gene3D" id="3.40.30.10">
    <property type="entry name" value="Glutaredoxin"/>
    <property type="match status" value="1"/>
</dbReference>
<sequence>MKKILALTMSLTLGCLLMSCGGNNTAESGKSTDSTTSAMATASATGENASSAAATVSSESTETKMTKANETKSNASATGKAEVRGPKKDVYKGAETPAAYESETKDGKKVTLDQFKGKVVLLTMGATWCPDCQKELKMLNKLYQNYKDNKDVVFLPTYLVDGKKETKDTIKAFYEKEKLDLPCYYGDKATLRANFQIGWIPTLMVINKEGKCVPMGKDDAGNIEYYRHTDITPELLTEKISAALEAK</sequence>
<dbReference type="InterPro" id="IPR036249">
    <property type="entry name" value="Thioredoxin-like_sf"/>
</dbReference>
<dbReference type="InterPro" id="IPR000866">
    <property type="entry name" value="AhpC/TSA"/>
</dbReference>
<dbReference type="PROSITE" id="PS51257">
    <property type="entry name" value="PROKAR_LIPOPROTEIN"/>
    <property type="match status" value="1"/>
</dbReference>
<evidence type="ECO:0000256" key="1">
    <source>
        <dbReference type="SAM" id="MobiDB-lite"/>
    </source>
</evidence>
<proteinExistence type="predicted"/>
<accession>A0A2J8B0S2</accession>
<dbReference type="AlphaFoldDB" id="A0A2J8B0S2"/>
<dbReference type="PANTHER" id="PTHR42852:SF17">
    <property type="entry name" value="THIOREDOXIN-LIKE PROTEIN HI_1115"/>
    <property type="match status" value="1"/>
</dbReference>
<dbReference type="RefSeq" id="WP_102892601.1">
    <property type="nucleotide sequence ID" value="NZ_NBZD01000003.1"/>
</dbReference>